<accession>A0AA38RUC7</accession>
<dbReference type="EMBL" id="JANBVN010000089">
    <property type="protein sequence ID" value="KAJ9145563.1"/>
    <property type="molecule type" value="Genomic_DNA"/>
</dbReference>
<dbReference type="AlphaFoldDB" id="A0AA38RUC7"/>
<evidence type="ECO:0000313" key="2">
    <source>
        <dbReference type="EMBL" id="KAJ9145563.1"/>
    </source>
</evidence>
<feature type="compositionally biased region" description="Low complexity" evidence="1">
    <location>
        <begin position="55"/>
        <end position="68"/>
    </location>
</feature>
<feature type="compositionally biased region" description="Basic residues" evidence="1">
    <location>
        <begin position="1"/>
        <end position="14"/>
    </location>
</feature>
<gene>
    <name evidence="2" type="ORF">NKR19_g6057</name>
</gene>
<organism evidence="2 3">
    <name type="scientific">Coniochaeta hoffmannii</name>
    <dbReference type="NCBI Taxonomy" id="91930"/>
    <lineage>
        <taxon>Eukaryota</taxon>
        <taxon>Fungi</taxon>
        <taxon>Dikarya</taxon>
        <taxon>Ascomycota</taxon>
        <taxon>Pezizomycotina</taxon>
        <taxon>Sordariomycetes</taxon>
        <taxon>Sordariomycetidae</taxon>
        <taxon>Coniochaetales</taxon>
        <taxon>Coniochaetaceae</taxon>
        <taxon>Coniochaeta</taxon>
    </lineage>
</organism>
<comment type="caution">
    <text evidence="2">The sequence shown here is derived from an EMBL/GenBank/DDBJ whole genome shotgun (WGS) entry which is preliminary data.</text>
</comment>
<feature type="region of interest" description="Disordered" evidence="1">
    <location>
        <begin position="1"/>
        <end position="141"/>
    </location>
</feature>
<feature type="compositionally biased region" description="Polar residues" evidence="1">
    <location>
        <begin position="24"/>
        <end position="37"/>
    </location>
</feature>
<proteinExistence type="predicted"/>
<feature type="compositionally biased region" description="Polar residues" evidence="1">
    <location>
        <begin position="69"/>
        <end position="79"/>
    </location>
</feature>
<protein>
    <submittedName>
        <fullName evidence="2">Uncharacterized protein</fullName>
    </submittedName>
</protein>
<evidence type="ECO:0000256" key="1">
    <source>
        <dbReference type="SAM" id="MobiDB-lite"/>
    </source>
</evidence>
<reference evidence="2" key="1">
    <citation type="submission" date="2022-07" db="EMBL/GenBank/DDBJ databases">
        <title>Fungi with potential for degradation of polypropylene.</title>
        <authorList>
            <person name="Gostincar C."/>
        </authorList>
    </citation>
    <scope>NUCLEOTIDE SEQUENCE</scope>
    <source>
        <strain evidence="2">EXF-13287</strain>
    </source>
</reference>
<dbReference type="Proteomes" id="UP001174691">
    <property type="component" value="Unassembled WGS sequence"/>
</dbReference>
<sequence length="158" mass="17487">MSRLFRRPSSKGVHRRQDDEDPNSAFSSLLNPVTTIHRTAAPEQPEKPSRRRSKSSPVLLSTSSTATADIQSPSLSSRPWLNLVVAERQTSWTGERPPTRKLVKDPGSGGSARPSFSHELSNQADESDGKEDGKERGGAGLVRRGVERIRELYRREKG</sequence>
<keyword evidence="3" id="KW-1185">Reference proteome</keyword>
<evidence type="ECO:0000313" key="3">
    <source>
        <dbReference type="Proteomes" id="UP001174691"/>
    </source>
</evidence>
<name>A0AA38RUC7_9PEZI</name>